<gene>
    <name evidence="1" type="ORF">SAMN02745728_02092</name>
</gene>
<name>A0A1M7TJ56_9BACT</name>
<accession>A0A1M7TJ56</accession>
<dbReference type="AlphaFoldDB" id="A0A1M7TJ56"/>
<dbReference type="Proteomes" id="UP000186469">
    <property type="component" value="Unassembled WGS sequence"/>
</dbReference>
<organism evidence="1 2">
    <name type="scientific">Desulfovibrio litoralis DSM 11393</name>
    <dbReference type="NCBI Taxonomy" id="1121455"/>
    <lineage>
        <taxon>Bacteria</taxon>
        <taxon>Pseudomonadati</taxon>
        <taxon>Thermodesulfobacteriota</taxon>
        <taxon>Desulfovibrionia</taxon>
        <taxon>Desulfovibrionales</taxon>
        <taxon>Desulfovibrionaceae</taxon>
        <taxon>Desulfovibrio</taxon>
    </lineage>
</organism>
<reference evidence="1 2" key="1">
    <citation type="submission" date="2016-12" db="EMBL/GenBank/DDBJ databases">
        <authorList>
            <person name="Song W.-J."/>
            <person name="Kurnit D.M."/>
        </authorList>
    </citation>
    <scope>NUCLEOTIDE SEQUENCE [LARGE SCALE GENOMIC DNA]</scope>
    <source>
        <strain evidence="1 2">DSM 11393</strain>
    </source>
</reference>
<proteinExistence type="predicted"/>
<dbReference type="EMBL" id="FRDI01000013">
    <property type="protein sequence ID" value="SHN70747.1"/>
    <property type="molecule type" value="Genomic_DNA"/>
</dbReference>
<keyword evidence="2" id="KW-1185">Reference proteome</keyword>
<dbReference type="STRING" id="1121455.SAMN02745728_02092"/>
<dbReference type="RefSeq" id="WP_072697768.1">
    <property type="nucleotide sequence ID" value="NZ_FRDI01000013.1"/>
</dbReference>
<sequence>MSDPLVAILTLAKVILHPNGLFGGLFGRSPTTAKKILFLNGRDLPQAEAQALMLSRLILDNKECAIDIICIGSAQALDEECLCLIR</sequence>
<evidence type="ECO:0000313" key="2">
    <source>
        <dbReference type="Proteomes" id="UP000186469"/>
    </source>
</evidence>
<protein>
    <submittedName>
        <fullName evidence="1">Uncharacterized protein</fullName>
    </submittedName>
</protein>
<evidence type="ECO:0000313" key="1">
    <source>
        <dbReference type="EMBL" id="SHN70747.1"/>
    </source>
</evidence>